<dbReference type="EMBL" id="BMAU01021243">
    <property type="protein sequence ID" value="GFY04151.1"/>
    <property type="molecule type" value="Genomic_DNA"/>
</dbReference>
<comment type="caution">
    <text evidence="1">The sequence shown here is derived from an EMBL/GenBank/DDBJ whole genome shotgun (WGS) entry which is preliminary data.</text>
</comment>
<proteinExistence type="predicted"/>
<evidence type="ECO:0000313" key="2">
    <source>
        <dbReference type="Proteomes" id="UP000887159"/>
    </source>
</evidence>
<keyword evidence="2" id="KW-1185">Reference proteome</keyword>
<evidence type="ECO:0000313" key="1">
    <source>
        <dbReference type="EMBL" id="GFY04151.1"/>
    </source>
</evidence>
<accession>A0A8X6S0J5</accession>
<name>A0A8X6S0J5_TRICX</name>
<sequence length="152" mass="17013">MTCSRPTPNDNTCKSRFSFSFGPEREKTQFVAEYSVASRVKNLRYTTARRRFHIAGLYAKGSVVRGSMNGRPKNAINPTLLKETVGDAIMDRAGNSLGAVFYGGLMKPSFIYSGASGKDFIRMNDGTRPYRKELVELFFLMGCELIFLSLQI</sequence>
<gene>
    <name evidence="1" type="ORF">TNCV_1199291</name>
</gene>
<dbReference type="Proteomes" id="UP000887159">
    <property type="component" value="Unassembled WGS sequence"/>
</dbReference>
<protein>
    <submittedName>
        <fullName evidence="1">Uncharacterized protein</fullName>
    </submittedName>
</protein>
<dbReference type="AlphaFoldDB" id="A0A8X6S0J5"/>
<organism evidence="1 2">
    <name type="scientific">Trichonephila clavipes</name>
    <name type="common">Golden silk orbweaver</name>
    <name type="synonym">Nephila clavipes</name>
    <dbReference type="NCBI Taxonomy" id="2585209"/>
    <lineage>
        <taxon>Eukaryota</taxon>
        <taxon>Metazoa</taxon>
        <taxon>Ecdysozoa</taxon>
        <taxon>Arthropoda</taxon>
        <taxon>Chelicerata</taxon>
        <taxon>Arachnida</taxon>
        <taxon>Araneae</taxon>
        <taxon>Araneomorphae</taxon>
        <taxon>Entelegynae</taxon>
        <taxon>Araneoidea</taxon>
        <taxon>Nephilidae</taxon>
        <taxon>Trichonephila</taxon>
    </lineage>
</organism>
<reference evidence="1" key="1">
    <citation type="submission" date="2020-08" db="EMBL/GenBank/DDBJ databases">
        <title>Multicomponent nature underlies the extraordinary mechanical properties of spider dragline silk.</title>
        <authorList>
            <person name="Kono N."/>
            <person name="Nakamura H."/>
            <person name="Mori M."/>
            <person name="Yoshida Y."/>
            <person name="Ohtoshi R."/>
            <person name="Malay A.D."/>
            <person name="Moran D.A.P."/>
            <person name="Tomita M."/>
            <person name="Numata K."/>
            <person name="Arakawa K."/>
        </authorList>
    </citation>
    <scope>NUCLEOTIDE SEQUENCE</scope>
</reference>